<accession>A0A517LA86</accession>
<dbReference type="PANTHER" id="PTHR47843:SF2">
    <property type="entry name" value="BTB DOMAIN-CONTAINING PROTEIN"/>
    <property type="match status" value="1"/>
</dbReference>
<reference evidence="3 4" key="1">
    <citation type="submission" date="2019-07" db="EMBL/GenBank/DDBJ databases">
        <title>Finished genome of Venturia effusa.</title>
        <authorList>
            <person name="Young C.A."/>
            <person name="Cox M.P."/>
            <person name="Ganley A.R.D."/>
            <person name="David W.J."/>
        </authorList>
    </citation>
    <scope>NUCLEOTIDE SEQUENCE [LARGE SCALE GENOMIC DNA]</scope>
    <source>
        <strain evidence="4">albino</strain>
    </source>
</reference>
<organism evidence="3 4">
    <name type="scientific">Venturia effusa</name>
    <dbReference type="NCBI Taxonomy" id="50376"/>
    <lineage>
        <taxon>Eukaryota</taxon>
        <taxon>Fungi</taxon>
        <taxon>Dikarya</taxon>
        <taxon>Ascomycota</taxon>
        <taxon>Pezizomycotina</taxon>
        <taxon>Dothideomycetes</taxon>
        <taxon>Pleosporomycetidae</taxon>
        <taxon>Venturiales</taxon>
        <taxon>Venturiaceae</taxon>
        <taxon>Venturia</taxon>
    </lineage>
</organism>
<dbReference type="AlphaFoldDB" id="A0A517LA86"/>
<proteinExistence type="predicted"/>
<dbReference type="CDD" id="cd18186">
    <property type="entry name" value="BTB_POZ_ZBTB_KLHL-like"/>
    <property type="match status" value="1"/>
</dbReference>
<gene>
    <name evidence="3" type="ORF">FKW77_000389</name>
</gene>
<feature type="region of interest" description="Disordered" evidence="1">
    <location>
        <begin position="1"/>
        <end position="23"/>
    </location>
</feature>
<evidence type="ECO:0000256" key="1">
    <source>
        <dbReference type="SAM" id="MobiDB-lite"/>
    </source>
</evidence>
<dbReference type="EMBL" id="CP042192">
    <property type="protein sequence ID" value="QDS72541.1"/>
    <property type="molecule type" value="Genomic_DNA"/>
</dbReference>
<name>A0A517LA86_9PEZI</name>
<evidence type="ECO:0000313" key="4">
    <source>
        <dbReference type="Proteomes" id="UP000316270"/>
    </source>
</evidence>
<dbReference type="Pfam" id="PF00651">
    <property type="entry name" value="BTB"/>
    <property type="match status" value="1"/>
</dbReference>
<dbReference type="InterPro" id="IPR000210">
    <property type="entry name" value="BTB/POZ_dom"/>
</dbReference>
<dbReference type="Gene3D" id="3.30.710.10">
    <property type="entry name" value="Potassium Channel Kv1.1, Chain A"/>
    <property type="match status" value="1"/>
</dbReference>
<dbReference type="PANTHER" id="PTHR47843">
    <property type="entry name" value="BTB DOMAIN-CONTAINING PROTEIN-RELATED"/>
    <property type="match status" value="1"/>
</dbReference>
<sequence>MTNEETTAGATKQSTPVAKMRDPRKDDNGFLRLGKKIVTVLAGTDQEKFFVHYDLIAASSDFFAKALDGEFKEKDGVVRLEKVTAPNFSHYIQWLYDDKFDVGDKNFTVLLNLVILGNFLQDRLFGIAATNYIIGKVLEINCIPTALAEVAFSNLPPSHPFLNLLVDFWVYAGGPKWFSALDRGDSLKNDVKVGPADFWARVAKGLMVKTKSGDGLYPWQKNRCQYHQHIDGEARCS</sequence>
<dbReference type="PROSITE" id="PS50097">
    <property type="entry name" value="BTB"/>
    <property type="match status" value="1"/>
</dbReference>
<dbReference type="STRING" id="50376.A0A517LA86"/>
<protein>
    <recommendedName>
        <fullName evidence="2">BTB domain-containing protein</fullName>
    </recommendedName>
</protein>
<dbReference type="InterPro" id="IPR011333">
    <property type="entry name" value="SKP1/BTB/POZ_sf"/>
</dbReference>
<evidence type="ECO:0000259" key="2">
    <source>
        <dbReference type="PROSITE" id="PS50097"/>
    </source>
</evidence>
<dbReference type="SUPFAM" id="SSF54695">
    <property type="entry name" value="POZ domain"/>
    <property type="match status" value="1"/>
</dbReference>
<feature type="compositionally biased region" description="Polar residues" evidence="1">
    <location>
        <begin position="1"/>
        <end position="16"/>
    </location>
</feature>
<dbReference type="Proteomes" id="UP000316270">
    <property type="component" value="Chromosome 8"/>
</dbReference>
<dbReference type="OrthoDB" id="194443at2759"/>
<evidence type="ECO:0000313" key="3">
    <source>
        <dbReference type="EMBL" id="QDS72541.1"/>
    </source>
</evidence>
<feature type="domain" description="BTB" evidence="2">
    <location>
        <begin position="35"/>
        <end position="104"/>
    </location>
</feature>
<keyword evidence="4" id="KW-1185">Reference proteome</keyword>